<evidence type="ECO:0000313" key="3">
    <source>
        <dbReference type="Proteomes" id="UP000030151"/>
    </source>
</evidence>
<dbReference type="Proteomes" id="UP000030151">
    <property type="component" value="Unassembled WGS sequence"/>
</dbReference>
<feature type="compositionally biased region" description="Polar residues" evidence="1">
    <location>
        <begin position="343"/>
        <end position="353"/>
    </location>
</feature>
<feature type="region of interest" description="Disordered" evidence="1">
    <location>
        <begin position="321"/>
        <end position="357"/>
    </location>
</feature>
<evidence type="ECO:0000313" key="2">
    <source>
        <dbReference type="EMBL" id="EXU96877.1"/>
    </source>
</evidence>
<comment type="caution">
    <text evidence="2">The sequence shown here is derived from an EMBL/GenBank/DDBJ whole genome shotgun (WGS) entry which is preliminary data.</text>
</comment>
<evidence type="ECO:0000256" key="1">
    <source>
        <dbReference type="SAM" id="MobiDB-lite"/>
    </source>
</evidence>
<sequence length="409" mass="47044">MHPDWPESDADLVPLPQCLGPKLKPFDFLGPQKINFLEYLGQGLHSFVFKVEILGHIYALKLFRFDYVDEWIGTAETFDKNDTIALNVMYNYSEAFNCECRSFGRLQEAGYEELAVKCFGYLLLDEEHERIMMDKFSHVDLEFNGNVYASGCDDVRASFTGKSGRPPPIRGIVKEFGLEAKNLKTKDMRKVLQDIKRFHQLGIIGLDVADRQLINGKLCDFSTAITVPHFITTPELSPYLPPVAPPAMAYETFIITMNDYWEFDDMVQLWNEEHEDQKTEIAVRAFPSGRGCRIDYNLRSTPSRDRVYTFVDPRRYNWKALGASPEPATSRTRHGPRTRQRTKSCSATNSRGATSKPRIRLDNWPPRWYLDCKKETAARLKKQTSFAYKLRWHANNGLIYPMPVVVGGR</sequence>
<dbReference type="AlphaFoldDB" id="A0A0A1UPW1"/>
<dbReference type="EMBL" id="JELW01000043">
    <property type="protein sequence ID" value="EXU96877.1"/>
    <property type="molecule type" value="Genomic_DNA"/>
</dbReference>
<proteinExistence type="predicted"/>
<dbReference type="Pfam" id="PF13095">
    <property type="entry name" value="FTA2"/>
    <property type="match status" value="1"/>
</dbReference>
<dbReference type="HOGENOM" id="CLU_042091_0_1_1"/>
<accession>A0A0A1UPW1</accession>
<name>A0A0A1UPW1_9HYPO</name>
<protein>
    <submittedName>
        <fullName evidence="2">Kinetochore complex Sim4 subunit Fta2</fullName>
    </submittedName>
</protein>
<dbReference type="OrthoDB" id="3432781at2759"/>
<organism evidence="2 3">
    <name type="scientific">Metarhizium robertsii</name>
    <dbReference type="NCBI Taxonomy" id="568076"/>
    <lineage>
        <taxon>Eukaryota</taxon>
        <taxon>Fungi</taxon>
        <taxon>Dikarya</taxon>
        <taxon>Ascomycota</taxon>
        <taxon>Pezizomycotina</taxon>
        <taxon>Sordariomycetes</taxon>
        <taxon>Hypocreomycetidae</taxon>
        <taxon>Hypocreales</taxon>
        <taxon>Clavicipitaceae</taxon>
        <taxon>Metarhizium</taxon>
    </lineage>
</organism>
<dbReference type="eggNOG" id="ENOG502T2GP">
    <property type="taxonomic scope" value="Eukaryota"/>
</dbReference>
<dbReference type="InterPro" id="IPR025213">
    <property type="entry name" value="Sim4_Fta2"/>
</dbReference>
<feature type="compositionally biased region" description="Basic residues" evidence="1">
    <location>
        <begin position="331"/>
        <end position="342"/>
    </location>
</feature>
<gene>
    <name evidence="2" type="ORF">X797_009960</name>
</gene>
<reference evidence="2 3" key="1">
    <citation type="submission" date="2014-02" db="EMBL/GenBank/DDBJ databases">
        <title>The genome sequence of the entomopathogenic fungus Metarhizium robertsii ARSEF 2575.</title>
        <authorList>
            <person name="Giuliano Garisto Donzelli B."/>
            <person name="Roe B.A."/>
            <person name="Macmil S.L."/>
            <person name="Krasnoff S.B."/>
            <person name="Gibson D.M."/>
        </authorList>
    </citation>
    <scope>NUCLEOTIDE SEQUENCE [LARGE SCALE GENOMIC DNA]</scope>
    <source>
        <strain evidence="2 3">ARSEF 2575</strain>
    </source>
</reference>